<dbReference type="SUPFAM" id="SSF53223">
    <property type="entry name" value="Aminoacid dehydrogenase-like, N-terminal domain"/>
    <property type="match status" value="1"/>
</dbReference>
<comment type="caution">
    <text evidence="5">The sequence shown here is derived from an EMBL/GenBank/DDBJ whole genome shotgun (WGS) entry which is preliminary data.</text>
</comment>
<dbReference type="RefSeq" id="WP_203658502.1">
    <property type="nucleotide sequence ID" value="NZ_BOMB01000019.1"/>
</dbReference>
<dbReference type="Proteomes" id="UP000612808">
    <property type="component" value="Unassembled WGS sequence"/>
</dbReference>
<keyword evidence="2" id="KW-0028">Amino-acid biosynthesis</keyword>
<comment type="pathway">
    <text evidence="1">Metabolic intermediate biosynthesis; chorismate biosynthesis; chorismate from D-erythrose 4-phosphate and phosphoenolpyruvate: step 4/7.</text>
</comment>
<dbReference type="InterPro" id="IPR046346">
    <property type="entry name" value="Aminoacid_DH-like_N_sf"/>
</dbReference>
<dbReference type="GO" id="GO:0019632">
    <property type="term" value="P:shikimate metabolic process"/>
    <property type="evidence" value="ECO:0007669"/>
    <property type="project" value="TreeGrafter"/>
</dbReference>
<feature type="domain" description="SDH C-terminal" evidence="4">
    <location>
        <begin position="238"/>
        <end position="268"/>
    </location>
</feature>
<dbReference type="SUPFAM" id="SSF51735">
    <property type="entry name" value="NAD(P)-binding Rossmann-fold domains"/>
    <property type="match status" value="1"/>
</dbReference>
<dbReference type="GO" id="GO:0009073">
    <property type="term" value="P:aromatic amino acid family biosynthetic process"/>
    <property type="evidence" value="ECO:0007669"/>
    <property type="project" value="UniProtKB-KW"/>
</dbReference>
<feature type="domain" description="Shikimate dehydrogenase substrate binding N-terminal" evidence="3">
    <location>
        <begin position="9"/>
        <end position="91"/>
    </location>
</feature>
<dbReference type="Gene3D" id="3.40.50.720">
    <property type="entry name" value="NAD(P)-binding Rossmann-like Domain"/>
    <property type="match status" value="1"/>
</dbReference>
<dbReference type="PANTHER" id="PTHR21089:SF1">
    <property type="entry name" value="BIFUNCTIONAL 3-DEHYDROQUINATE DEHYDRATASE_SHIKIMATE DEHYDROGENASE, CHLOROPLASTIC"/>
    <property type="match status" value="1"/>
</dbReference>
<dbReference type="Gene3D" id="3.40.50.10860">
    <property type="entry name" value="Leucine Dehydrogenase, chain A, domain 1"/>
    <property type="match status" value="1"/>
</dbReference>
<reference evidence="5" key="1">
    <citation type="submission" date="2021-01" db="EMBL/GenBank/DDBJ databases">
        <title>Whole genome shotgun sequence of Actinocatenispora rupis NBRC 107355.</title>
        <authorList>
            <person name="Komaki H."/>
            <person name="Tamura T."/>
        </authorList>
    </citation>
    <scope>NUCLEOTIDE SEQUENCE</scope>
    <source>
        <strain evidence="5">NBRC 107355</strain>
    </source>
</reference>
<evidence type="ECO:0000313" key="5">
    <source>
        <dbReference type="EMBL" id="GID12506.1"/>
    </source>
</evidence>
<dbReference type="InterPro" id="IPR013708">
    <property type="entry name" value="Shikimate_DH-bd_N"/>
</dbReference>
<dbReference type="EMBL" id="BOMB01000019">
    <property type="protein sequence ID" value="GID12506.1"/>
    <property type="molecule type" value="Genomic_DNA"/>
</dbReference>
<dbReference type="Pfam" id="PF18317">
    <property type="entry name" value="SDH_C"/>
    <property type="match status" value="1"/>
</dbReference>
<dbReference type="NCBIfam" id="NF001311">
    <property type="entry name" value="PRK00258.1-3"/>
    <property type="match status" value="1"/>
</dbReference>
<name>A0A8J3IYR4_9ACTN</name>
<accession>A0A8J3IYR4</accession>
<dbReference type="InterPro" id="IPR036291">
    <property type="entry name" value="NAD(P)-bd_dom_sf"/>
</dbReference>
<evidence type="ECO:0000313" key="6">
    <source>
        <dbReference type="Proteomes" id="UP000612808"/>
    </source>
</evidence>
<dbReference type="InterPro" id="IPR022893">
    <property type="entry name" value="Shikimate_DH_fam"/>
</dbReference>
<dbReference type="PANTHER" id="PTHR21089">
    <property type="entry name" value="SHIKIMATE DEHYDROGENASE"/>
    <property type="match status" value="1"/>
</dbReference>
<evidence type="ECO:0000256" key="2">
    <source>
        <dbReference type="ARBA" id="ARBA00023141"/>
    </source>
</evidence>
<keyword evidence="2" id="KW-0057">Aromatic amino acid biosynthesis</keyword>
<protein>
    <submittedName>
        <fullName evidence="5">Shikimate 5-dehydrogenase</fullName>
    </submittedName>
</protein>
<gene>
    <name evidence="5" type="primary">aroE</name>
    <name evidence="5" type="ORF">Aru02nite_33950</name>
</gene>
<dbReference type="GO" id="GO:0009423">
    <property type="term" value="P:chorismate biosynthetic process"/>
    <property type="evidence" value="ECO:0007669"/>
    <property type="project" value="TreeGrafter"/>
</dbReference>
<dbReference type="GO" id="GO:0004764">
    <property type="term" value="F:shikimate 3-dehydrogenase (NADP+) activity"/>
    <property type="evidence" value="ECO:0007669"/>
    <property type="project" value="InterPro"/>
</dbReference>
<dbReference type="Pfam" id="PF08501">
    <property type="entry name" value="Shikimate_dh_N"/>
    <property type="match status" value="1"/>
</dbReference>
<keyword evidence="6" id="KW-1185">Reference proteome</keyword>
<proteinExistence type="predicted"/>
<evidence type="ECO:0000259" key="4">
    <source>
        <dbReference type="Pfam" id="PF18317"/>
    </source>
</evidence>
<sequence length="273" mass="27586">MSAEHRAAVLGSPVGHSLSPAIHTAGYVAAGLTGWRYEAHEVTEPGLAGFVAGLGPEWAGLSLTMPLKHVALTVADEVTDTATLLGAANTLLLRGGVRRADNTDAPGLVDALAERGTTSAGHVAVLGAGGTARAALYAASRLGATDVTVYARRPDAVAALRDVTDRLGLVLRHADFADPAAAGAADLVVSTLPAGAGDAFARTVRWRADVTVFDVLYSPWPTGLAAAATAAGARVLGGLDLLLAQAVRQFEQFTGVPAPADAMRAALRSAAGS</sequence>
<dbReference type="GO" id="GO:0005829">
    <property type="term" value="C:cytosol"/>
    <property type="evidence" value="ECO:0007669"/>
    <property type="project" value="TreeGrafter"/>
</dbReference>
<dbReference type="GO" id="GO:0050661">
    <property type="term" value="F:NADP binding"/>
    <property type="evidence" value="ECO:0007669"/>
    <property type="project" value="TreeGrafter"/>
</dbReference>
<organism evidence="5 6">
    <name type="scientific">Actinocatenispora rupis</name>
    <dbReference type="NCBI Taxonomy" id="519421"/>
    <lineage>
        <taxon>Bacteria</taxon>
        <taxon>Bacillati</taxon>
        <taxon>Actinomycetota</taxon>
        <taxon>Actinomycetes</taxon>
        <taxon>Micromonosporales</taxon>
        <taxon>Micromonosporaceae</taxon>
        <taxon>Actinocatenispora</taxon>
    </lineage>
</organism>
<dbReference type="AlphaFoldDB" id="A0A8J3IYR4"/>
<evidence type="ECO:0000256" key="1">
    <source>
        <dbReference type="ARBA" id="ARBA00004871"/>
    </source>
</evidence>
<dbReference type="InterPro" id="IPR041121">
    <property type="entry name" value="SDH_C"/>
</dbReference>
<evidence type="ECO:0000259" key="3">
    <source>
        <dbReference type="Pfam" id="PF08501"/>
    </source>
</evidence>